<evidence type="ECO:0000259" key="1">
    <source>
        <dbReference type="Pfam" id="PF01612"/>
    </source>
</evidence>
<sequence>MILNKIQEIETYIQEIENAKTISIDSETVSLSDKTMIGFSYAFLVKGKVKRYYIPVAHTQIKNLAKSKVRKLLHTLTKHQNLVFHNYSFDAQVLFQAGYRVKSIPHDSLIIAHLLDE</sequence>
<feature type="domain" description="3'-5' exonuclease" evidence="1">
    <location>
        <begin position="4"/>
        <end position="104"/>
    </location>
</feature>
<dbReference type="GO" id="GO:0003676">
    <property type="term" value="F:nucleic acid binding"/>
    <property type="evidence" value="ECO:0007669"/>
    <property type="project" value="InterPro"/>
</dbReference>
<dbReference type="Pfam" id="PF01612">
    <property type="entry name" value="DNA_pol_A_exo1"/>
    <property type="match status" value="1"/>
</dbReference>
<dbReference type="AlphaFoldDB" id="X0WG81"/>
<organism evidence="2">
    <name type="scientific">marine sediment metagenome</name>
    <dbReference type="NCBI Taxonomy" id="412755"/>
    <lineage>
        <taxon>unclassified sequences</taxon>
        <taxon>metagenomes</taxon>
        <taxon>ecological metagenomes</taxon>
    </lineage>
</organism>
<dbReference type="EMBL" id="BARS01042501">
    <property type="protein sequence ID" value="GAG29690.1"/>
    <property type="molecule type" value="Genomic_DNA"/>
</dbReference>
<comment type="caution">
    <text evidence="2">The sequence shown here is derived from an EMBL/GenBank/DDBJ whole genome shotgun (WGS) entry which is preliminary data.</text>
</comment>
<reference evidence="2" key="1">
    <citation type="journal article" date="2014" name="Front. Microbiol.">
        <title>High frequency of phylogenetically diverse reductive dehalogenase-homologous genes in deep subseafloor sedimentary metagenomes.</title>
        <authorList>
            <person name="Kawai M."/>
            <person name="Futagami T."/>
            <person name="Toyoda A."/>
            <person name="Takaki Y."/>
            <person name="Nishi S."/>
            <person name="Hori S."/>
            <person name="Arai W."/>
            <person name="Tsubouchi T."/>
            <person name="Morono Y."/>
            <person name="Uchiyama I."/>
            <person name="Ito T."/>
            <person name="Fujiyama A."/>
            <person name="Inagaki F."/>
            <person name="Takami H."/>
        </authorList>
    </citation>
    <scope>NUCLEOTIDE SEQUENCE</scope>
    <source>
        <strain evidence="2">Expedition CK06-06</strain>
    </source>
</reference>
<dbReference type="GO" id="GO:0006139">
    <property type="term" value="P:nucleobase-containing compound metabolic process"/>
    <property type="evidence" value="ECO:0007669"/>
    <property type="project" value="InterPro"/>
</dbReference>
<protein>
    <recommendedName>
        <fullName evidence="1">3'-5' exonuclease domain-containing protein</fullName>
    </recommendedName>
</protein>
<evidence type="ECO:0000313" key="2">
    <source>
        <dbReference type="EMBL" id="GAG29690.1"/>
    </source>
</evidence>
<dbReference type="InterPro" id="IPR012337">
    <property type="entry name" value="RNaseH-like_sf"/>
</dbReference>
<name>X0WG81_9ZZZZ</name>
<dbReference type="InterPro" id="IPR036397">
    <property type="entry name" value="RNaseH_sf"/>
</dbReference>
<dbReference type="Gene3D" id="3.30.420.10">
    <property type="entry name" value="Ribonuclease H-like superfamily/Ribonuclease H"/>
    <property type="match status" value="1"/>
</dbReference>
<accession>X0WG81</accession>
<dbReference type="SUPFAM" id="SSF53098">
    <property type="entry name" value="Ribonuclease H-like"/>
    <property type="match status" value="1"/>
</dbReference>
<dbReference type="GO" id="GO:0008408">
    <property type="term" value="F:3'-5' exonuclease activity"/>
    <property type="evidence" value="ECO:0007669"/>
    <property type="project" value="InterPro"/>
</dbReference>
<proteinExistence type="predicted"/>
<dbReference type="InterPro" id="IPR002562">
    <property type="entry name" value="3'-5'_exonuclease_dom"/>
</dbReference>
<gene>
    <name evidence="2" type="ORF">S01H1_64477</name>
</gene>
<feature type="non-terminal residue" evidence="2">
    <location>
        <position position="117"/>
    </location>
</feature>